<dbReference type="Gene3D" id="3.30.70.20">
    <property type="match status" value="1"/>
</dbReference>
<reference evidence="8 9" key="1">
    <citation type="journal article" date="2010" name="J. Bacteriol.">
        <title>Genome sequence of the dioxin-mineralizing bacterium Sphingomonas wittichii RW1.</title>
        <authorList>
            <person name="Miller T.R."/>
            <person name="Delcher A.L."/>
            <person name="Salzberg S.L."/>
            <person name="Saunders E."/>
            <person name="Detter J.C."/>
            <person name="Halden R.U."/>
        </authorList>
    </citation>
    <scope>NUCLEOTIDE SEQUENCE [LARGE SCALE GENOMIC DNA]</scope>
    <source>
        <strain evidence="9">DSM 6014 / CCUG 31198 / JCM 15750 / NBRC 105917 / EY 4224 / RW1</strain>
    </source>
</reference>
<evidence type="ECO:0000256" key="3">
    <source>
        <dbReference type="ARBA" id="ARBA00022982"/>
    </source>
</evidence>
<evidence type="ECO:0000256" key="6">
    <source>
        <dbReference type="RuleBase" id="RU368020"/>
    </source>
</evidence>
<dbReference type="PANTHER" id="PTHR36923">
    <property type="entry name" value="FERREDOXIN"/>
    <property type="match status" value="1"/>
</dbReference>
<evidence type="ECO:0000259" key="7">
    <source>
        <dbReference type="PROSITE" id="PS51379"/>
    </source>
</evidence>
<keyword evidence="1 6" id="KW-0813">Transport</keyword>
<dbReference type="Pfam" id="PF13459">
    <property type="entry name" value="Fer4_15"/>
    <property type="match status" value="1"/>
</dbReference>
<sequence length="65" mass="7203">MRVKVDEDRCQGHAMCTLACPELFLLNDDDGHAYVEAELVPAGFEENVRQAQRGCPEAAIIVIED</sequence>
<evidence type="ECO:0000256" key="2">
    <source>
        <dbReference type="ARBA" id="ARBA00022723"/>
    </source>
</evidence>
<dbReference type="SUPFAM" id="SSF54862">
    <property type="entry name" value="4Fe-4S ferredoxins"/>
    <property type="match status" value="1"/>
</dbReference>
<comment type="function">
    <text evidence="6">Ferredoxins are iron-sulfur proteins that transfer electrons in a wide variety of metabolic reactions.</text>
</comment>
<keyword evidence="9" id="KW-1185">Reference proteome</keyword>
<dbReference type="PANTHER" id="PTHR36923:SF3">
    <property type="entry name" value="FERREDOXIN"/>
    <property type="match status" value="1"/>
</dbReference>
<dbReference type="PRINTS" id="PR00352">
    <property type="entry name" value="3FE4SFRDOXIN"/>
</dbReference>
<dbReference type="InterPro" id="IPR051269">
    <property type="entry name" value="Fe-S_cluster_ET"/>
</dbReference>
<proteinExistence type="predicted"/>
<keyword evidence="3 6" id="KW-0249">Electron transport</keyword>
<dbReference type="GO" id="GO:0009055">
    <property type="term" value="F:electron transfer activity"/>
    <property type="evidence" value="ECO:0007669"/>
    <property type="project" value="UniProtKB-UniRule"/>
</dbReference>
<evidence type="ECO:0000256" key="5">
    <source>
        <dbReference type="ARBA" id="ARBA00023014"/>
    </source>
</evidence>
<dbReference type="PROSITE" id="PS51379">
    <property type="entry name" value="4FE4S_FER_2"/>
    <property type="match status" value="1"/>
</dbReference>
<evidence type="ECO:0000256" key="1">
    <source>
        <dbReference type="ARBA" id="ARBA00022448"/>
    </source>
</evidence>
<dbReference type="GO" id="GO:0051536">
    <property type="term" value="F:iron-sulfur cluster binding"/>
    <property type="evidence" value="ECO:0007669"/>
    <property type="project" value="UniProtKB-KW"/>
</dbReference>
<name>A0A9J9HB42_RHIWR</name>
<evidence type="ECO:0000313" key="9">
    <source>
        <dbReference type="Proteomes" id="UP000001989"/>
    </source>
</evidence>
<keyword evidence="2 6" id="KW-0479">Metal-binding</keyword>
<dbReference type="KEGG" id="swi:Swit_1965"/>
<accession>A0A9J9HB42</accession>
<dbReference type="OrthoDB" id="164224at2"/>
<dbReference type="GO" id="GO:0005506">
    <property type="term" value="F:iron ion binding"/>
    <property type="evidence" value="ECO:0007669"/>
    <property type="project" value="UniProtKB-UniRule"/>
</dbReference>
<keyword evidence="4 6" id="KW-0408">Iron</keyword>
<evidence type="ECO:0000256" key="4">
    <source>
        <dbReference type="ARBA" id="ARBA00023004"/>
    </source>
</evidence>
<organism evidence="8 9">
    <name type="scientific">Rhizorhabdus wittichii (strain DSM 6014 / CCUG 31198 / JCM 15750 / NBRC 105917 / EY 4224 / RW1)</name>
    <name type="common">Sphingomonas wittichii</name>
    <dbReference type="NCBI Taxonomy" id="392499"/>
    <lineage>
        <taxon>Bacteria</taxon>
        <taxon>Pseudomonadati</taxon>
        <taxon>Pseudomonadota</taxon>
        <taxon>Alphaproteobacteria</taxon>
        <taxon>Sphingomonadales</taxon>
        <taxon>Sphingomonadaceae</taxon>
        <taxon>Rhizorhabdus</taxon>
    </lineage>
</organism>
<dbReference type="InterPro" id="IPR001080">
    <property type="entry name" value="3Fe4S_ferredoxin"/>
</dbReference>
<dbReference type="Proteomes" id="UP000001989">
    <property type="component" value="Chromosome"/>
</dbReference>
<dbReference type="EMBL" id="CP000699">
    <property type="protein sequence ID" value="ABQ68325.1"/>
    <property type="molecule type" value="Genomic_DNA"/>
</dbReference>
<evidence type="ECO:0000313" key="8">
    <source>
        <dbReference type="EMBL" id="ABQ68325.1"/>
    </source>
</evidence>
<protein>
    <recommendedName>
        <fullName evidence="6">Ferredoxin</fullName>
    </recommendedName>
</protein>
<feature type="domain" description="4Fe-4S ferredoxin-type" evidence="7">
    <location>
        <begin position="1"/>
        <end position="29"/>
    </location>
</feature>
<gene>
    <name evidence="8" type="ordered locus">Swit_1965</name>
</gene>
<dbReference type="InterPro" id="IPR017896">
    <property type="entry name" value="4Fe4S_Fe-S-bd"/>
</dbReference>
<dbReference type="AlphaFoldDB" id="A0A9J9HB42"/>
<keyword evidence="5 6" id="KW-0411">Iron-sulfur</keyword>